<dbReference type="Gene3D" id="3.90.870.20">
    <property type="entry name" value="Carbamoyltransferase, C-terminal domain"/>
    <property type="match status" value="1"/>
</dbReference>
<dbReference type="InterPro" id="IPR031730">
    <property type="entry name" value="Carbam_trans_C"/>
</dbReference>
<dbReference type="Proteomes" id="UP000177501">
    <property type="component" value="Unassembled WGS sequence"/>
</dbReference>
<name>A0A1F8AXX6_9BACT</name>
<comment type="caution">
    <text evidence="2">The sequence shown here is derived from an EMBL/GenBank/DDBJ whole genome shotgun (WGS) entry which is preliminary data.</text>
</comment>
<gene>
    <name evidence="2" type="ORF">A2955_02440</name>
</gene>
<evidence type="ECO:0000259" key="1">
    <source>
        <dbReference type="Pfam" id="PF16861"/>
    </source>
</evidence>
<dbReference type="AlphaFoldDB" id="A0A1F8AXX6"/>
<protein>
    <recommendedName>
        <fullName evidence="1">Carbamoyltransferase C-terminal domain-containing protein</fullName>
    </recommendedName>
</protein>
<dbReference type="PANTHER" id="PTHR34847:SF1">
    <property type="entry name" value="NODULATION PROTEIN U"/>
    <property type="match status" value="1"/>
</dbReference>
<dbReference type="InterPro" id="IPR051338">
    <property type="entry name" value="NodU/CmcH_Carbamoyltrnsfr"/>
</dbReference>
<dbReference type="PANTHER" id="PTHR34847">
    <property type="entry name" value="NODULATION PROTEIN U"/>
    <property type="match status" value="1"/>
</dbReference>
<sequence>MELPGVKSLFIFPSCGDESTAIGAAYYVYQNAREYDNSLSRIESIEELYFGPEFTEKEISMELKKPKYKKYKVRKVTAMEKEIASLISNRKIVARFAGRMEWGARALGNRSILTHPQNLEGVRDINEQIKSRDFWMPFACSILSEKMDKYIINPKKVAGQYMILAYDTNKLGAEKLRAAIHQYDFSVRPQEVMKKYNPRYHKLISEFEKLTGTGAVLNTSFNLHGYPIVCSPEDALYVFENSGLEYLALENFLVSK</sequence>
<dbReference type="InterPro" id="IPR038152">
    <property type="entry name" value="Carbam_trans_C_sf"/>
</dbReference>
<reference evidence="2 3" key="1">
    <citation type="journal article" date="2016" name="Nat. Commun.">
        <title>Thousands of microbial genomes shed light on interconnected biogeochemical processes in an aquifer system.</title>
        <authorList>
            <person name="Anantharaman K."/>
            <person name="Brown C.T."/>
            <person name="Hug L.A."/>
            <person name="Sharon I."/>
            <person name="Castelle C.J."/>
            <person name="Probst A.J."/>
            <person name="Thomas B.C."/>
            <person name="Singh A."/>
            <person name="Wilkins M.J."/>
            <person name="Karaoz U."/>
            <person name="Brodie E.L."/>
            <person name="Williams K.H."/>
            <person name="Hubbard S.S."/>
            <person name="Banfield J.F."/>
        </authorList>
    </citation>
    <scope>NUCLEOTIDE SEQUENCE [LARGE SCALE GENOMIC DNA]</scope>
</reference>
<organism evidence="2 3">
    <name type="scientific">Candidatus Woesebacteria bacterium RIFCSPLOWO2_01_FULL_37_19</name>
    <dbReference type="NCBI Taxonomy" id="1802514"/>
    <lineage>
        <taxon>Bacteria</taxon>
        <taxon>Candidatus Woeseibacteriota</taxon>
    </lineage>
</organism>
<dbReference type="Pfam" id="PF16861">
    <property type="entry name" value="Carbam_trans_C"/>
    <property type="match status" value="1"/>
</dbReference>
<proteinExistence type="predicted"/>
<evidence type="ECO:0000313" key="2">
    <source>
        <dbReference type="EMBL" id="OGM56591.1"/>
    </source>
</evidence>
<evidence type="ECO:0000313" key="3">
    <source>
        <dbReference type="Proteomes" id="UP000177501"/>
    </source>
</evidence>
<dbReference type="STRING" id="1802514.A2955_02440"/>
<feature type="domain" description="Carbamoyltransferase C-terminal" evidence="1">
    <location>
        <begin position="84"/>
        <end position="256"/>
    </location>
</feature>
<dbReference type="EMBL" id="MGHA01000077">
    <property type="protein sequence ID" value="OGM56591.1"/>
    <property type="molecule type" value="Genomic_DNA"/>
</dbReference>
<accession>A0A1F8AXX6</accession>